<dbReference type="OrthoDB" id="106838at2"/>
<evidence type="ECO:0000256" key="4">
    <source>
        <dbReference type="ARBA" id="ARBA00022989"/>
    </source>
</evidence>
<accession>A0A2S0NEE1</accession>
<feature type="transmembrane region" description="Helical" evidence="6">
    <location>
        <begin position="58"/>
        <end position="77"/>
    </location>
</feature>
<protein>
    <submittedName>
        <fullName evidence="7">AI-2E family transporter</fullName>
    </submittedName>
</protein>
<evidence type="ECO:0000256" key="6">
    <source>
        <dbReference type="SAM" id="Phobius"/>
    </source>
</evidence>
<feature type="transmembrane region" description="Helical" evidence="6">
    <location>
        <begin position="30"/>
        <end position="46"/>
    </location>
</feature>
<gene>
    <name evidence="7" type="ORF">C6569_16435</name>
</gene>
<comment type="subcellular location">
    <subcellularLocation>
        <location evidence="1">Membrane</location>
        <topology evidence="1">Multi-pass membrane protein</topology>
    </subcellularLocation>
</comment>
<reference evidence="7 8" key="1">
    <citation type="submission" date="2018-03" db="EMBL/GenBank/DDBJ databases">
        <title>Genome sequencing of Phreatobacter sp.</title>
        <authorList>
            <person name="Kim S.-J."/>
            <person name="Heo J."/>
            <person name="Kwon S.-W."/>
        </authorList>
    </citation>
    <scope>NUCLEOTIDE SEQUENCE [LARGE SCALE GENOMIC DNA]</scope>
    <source>
        <strain evidence="7 8">S-12</strain>
    </source>
</reference>
<dbReference type="PANTHER" id="PTHR21716:SF4">
    <property type="entry name" value="TRANSMEMBRANE PROTEIN 245"/>
    <property type="match status" value="1"/>
</dbReference>
<evidence type="ECO:0000313" key="7">
    <source>
        <dbReference type="EMBL" id="AVO46515.1"/>
    </source>
</evidence>
<evidence type="ECO:0000256" key="3">
    <source>
        <dbReference type="ARBA" id="ARBA00022692"/>
    </source>
</evidence>
<evidence type="ECO:0000313" key="8">
    <source>
        <dbReference type="Proteomes" id="UP000237889"/>
    </source>
</evidence>
<dbReference type="GO" id="GO:0016020">
    <property type="term" value="C:membrane"/>
    <property type="evidence" value="ECO:0007669"/>
    <property type="project" value="UniProtKB-SubCell"/>
</dbReference>
<proteinExistence type="inferred from homology"/>
<feature type="transmembrane region" description="Helical" evidence="6">
    <location>
        <begin position="7"/>
        <end position="24"/>
    </location>
</feature>
<organism evidence="7 8">
    <name type="scientific">Phreatobacter cathodiphilus</name>
    <dbReference type="NCBI Taxonomy" id="1868589"/>
    <lineage>
        <taxon>Bacteria</taxon>
        <taxon>Pseudomonadati</taxon>
        <taxon>Pseudomonadota</taxon>
        <taxon>Alphaproteobacteria</taxon>
        <taxon>Hyphomicrobiales</taxon>
        <taxon>Phreatobacteraceae</taxon>
        <taxon>Phreatobacter</taxon>
    </lineage>
</organism>
<comment type="similarity">
    <text evidence="2">Belongs to the autoinducer-2 exporter (AI-2E) (TC 2.A.86) family.</text>
</comment>
<dbReference type="InterPro" id="IPR002549">
    <property type="entry name" value="AI-2E-like"/>
</dbReference>
<sequence>MRKFDDVGFAALLVVVSLLFGWILWPFFGAILWAVVTAIVFAPVNDRVTRAMPDRPSLAALITLVAILLIVILPFLAVGANLVSQGAEAYAAIESGRIDLPGLIRRVLASLPAWVTDFAARYGIYNADDVQERIASWATASSQSIATRAVSIGQGTAGFVLDLGVMLYLLFFLLRDGGRLIDRIADKLPLQPHRRRALLRKFAQVVQATVKGGILIALLQGALGGIIFWFLGIPSPLLWAALMAFLSLVPAVGAGLVWGPVAIYLLATGSIWQGVVLVAFGVMVIGLADNILRPMLVGKDVKLPDYLILISTLGGIEIFGLNGFVVGPLIAAMFVTVWQMLAETPSRREQPVRDPGPA</sequence>
<feature type="transmembrane region" description="Helical" evidence="6">
    <location>
        <begin position="308"/>
        <end position="338"/>
    </location>
</feature>
<dbReference type="Proteomes" id="UP000237889">
    <property type="component" value="Chromosome"/>
</dbReference>
<feature type="transmembrane region" description="Helical" evidence="6">
    <location>
        <begin position="205"/>
        <end position="231"/>
    </location>
</feature>
<keyword evidence="4 6" id="KW-1133">Transmembrane helix</keyword>
<dbReference type="EMBL" id="CP027668">
    <property type="protein sequence ID" value="AVO46515.1"/>
    <property type="molecule type" value="Genomic_DNA"/>
</dbReference>
<dbReference type="RefSeq" id="WP_106749862.1">
    <property type="nucleotide sequence ID" value="NZ_CP027668.1"/>
</dbReference>
<name>A0A2S0NEE1_9HYPH</name>
<feature type="transmembrane region" description="Helical" evidence="6">
    <location>
        <begin position="265"/>
        <end position="288"/>
    </location>
</feature>
<evidence type="ECO:0000256" key="5">
    <source>
        <dbReference type="ARBA" id="ARBA00023136"/>
    </source>
</evidence>
<dbReference type="Pfam" id="PF01594">
    <property type="entry name" value="AI-2E_transport"/>
    <property type="match status" value="1"/>
</dbReference>
<dbReference type="KEGG" id="phr:C6569_16435"/>
<keyword evidence="8" id="KW-1185">Reference proteome</keyword>
<feature type="transmembrane region" description="Helical" evidence="6">
    <location>
        <begin position="237"/>
        <end position="258"/>
    </location>
</feature>
<dbReference type="AlphaFoldDB" id="A0A2S0NEE1"/>
<keyword evidence="5 6" id="KW-0472">Membrane</keyword>
<keyword evidence="3 6" id="KW-0812">Transmembrane</keyword>
<evidence type="ECO:0000256" key="2">
    <source>
        <dbReference type="ARBA" id="ARBA00009773"/>
    </source>
</evidence>
<evidence type="ECO:0000256" key="1">
    <source>
        <dbReference type="ARBA" id="ARBA00004141"/>
    </source>
</evidence>
<dbReference type="PANTHER" id="PTHR21716">
    <property type="entry name" value="TRANSMEMBRANE PROTEIN"/>
    <property type="match status" value="1"/>
</dbReference>
<feature type="transmembrane region" description="Helical" evidence="6">
    <location>
        <begin position="152"/>
        <end position="174"/>
    </location>
</feature>